<evidence type="ECO:0000313" key="7">
    <source>
        <dbReference type="Proteomes" id="UP000327294"/>
    </source>
</evidence>
<gene>
    <name evidence="6" type="ORF">F9278_41955</name>
</gene>
<dbReference type="InterPro" id="IPR001647">
    <property type="entry name" value="HTH_TetR"/>
</dbReference>
<keyword evidence="7" id="KW-1185">Reference proteome</keyword>
<sequence length="216" mass="23286">MGNDTASTATTGLRERARRRRLESIRAAAGELFASKGFEAVSTKEVAEQAGVGEATLFRYVPSKTDLLLLVVGERVSDLVTQLEAQDRQAPRADGRSYVDRVDRVYAARAHMYVQDPLSIAAFMLQGLDAQSGMRSQSVAAGDRVIHLVTEALAEGQRAGVLVGTVDPAMVALNCNGVYIHEISRSPVRGFDPATFPERLAARLFAQLDPLVLDGS</sequence>
<evidence type="ECO:0000256" key="2">
    <source>
        <dbReference type="ARBA" id="ARBA00023125"/>
    </source>
</evidence>
<protein>
    <submittedName>
        <fullName evidence="6">TetR/AcrR family transcriptional regulator</fullName>
    </submittedName>
</protein>
<dbReference type="AlphaFoldDB" id="A0A5P8KGB0"/>
<evidence type="ECO:0000256" key="4">
    <source>
        <dbReference type="PROSITE-ProRule" id="PRU00335"/>
    </source>
</evidence>
<dbReference type="InterPro" id="IPR009057">
    <property type="entry name" value="Homeodomain-like_sf"/>
</dbReference>
<dbReference type="GO" id="GO:0000976">
    <property type="term" value="F:transcription cis-regulatory region binding"/>
    <property type="evidence" value="ECO:0007669"/>
    <property type="project" value="TreeGrafter"/>
</dbReference>
<dbReference type="PANTHER" id="PTHR30055:SF234">
    <property type="entry name" value="HTH-TYPE TRANSCRIPTIONAL REGULATOR BETI"/>
    <property type="match status" value="1"/>
</dbReference>
<dbReference type="GO" id="GO:0003700">
    <property type="term" value="F:DNA-binding transcription factor activity"/>
    <property type="evidence" value="ECO:0007669"/>
    <property type="project" value="TreeGrafter"/>
</dbReference>
<evidence type="ECO:0000256" key="1">
    <source>
        <dbReference type="ARBA" id="ARBA00023015"/>
    </source>
</evidence>
<dbReference type="RefSeq" id="WP_152172995.1">
    <property type="nucleotide sequence ID" value="NZ_CP045096.1"/>
</dbReference>
<evidence type="ECO:0000259" key="5">
    <source>
        <dbReference type="PROSITE" id="PS50977"/>
    </source>
</evidence>
<dbReference type="PRINTS" id="PR00455">
    <property type="entry name" value="HTHTETR"/>
</dbReference>
<dbReference type="PROSITE" id="PS01081">
    <property type="entry name" value="HTH_TETR_1"/>
    <property type="match status" value="1"/>
</dbReference>
<keyword evidence="3" id="KW-0804">Transcription</keyword>
<dbReference type="InterPro" id="IPR036271">
    <property type="entry name" value="Tet_transcr_reg_TetR-rel_C_sf"/>
</dbReference>
<dbReference type="InterPro" id="IPR023772">
    <property type="entry name" value="DNA-bd_HTH_TetR-type_CS"/>
</dbReference>
<name>A0A5P8KGB0_9ACTN</name>
<evidence type="ECO:0000313" key="6">
    <source>
        <dbReference type="EMBL" id="QFR01668.1"/>
    </source>
</evidence>
<reference evidence="6 7" key="1">
    <citation type="submission" date="2019-10" db="EMBL/GenBank/DDBJ databases">
        <title>Streptomyces sp. strain GY16 isolated from leaves of Broussonetia papyrifera.</title>
        <authorList>
            <person name="Mo P."/>
        </authorList>
    </citation>
    <scope>NUCLEOTIDE SEQUENCE [LARGE SCALE GENOMIC DNA]</scope>
    <source>
        <strain evidence="6 7">GY16</strain>
    </source>
</reference>
<dbReference type="KEGG" id="sphv:F9278_41955"/>
<dbReference type="SUPFAM" id="SSF46689">
    <property type="entry name" value="Homeodomain-like"/>
    <property type="match status" value="1"/>
</dbReference>
<dbReference type="Proteomes" id="UP000327294">
    <property type="component" value="Chromosome"/>
</dbReference>
<feature type="DNA-binding region" description="H-T-H motif" evidence="4">
    <location>
        <begin position="42"/>
        <end position="61"/>
    </location>
</feature>
<keyword evidence="2 4" id="KW-0238">DNA-binding</keyword>
<dbReference type="PANTHER" id="PTHR30055">
    <property type="entry name" value="HTH-TYPE TRANSCRIPTIONAL REGULATOR RUTR"/>
    <property type="match status" value="1"/>
</dbReference>
<dbReference type="InterPro" id="IPR050109">
    <property type="entry name" value="HTH-type_TetR-like_transc_reg"/>
</dbReference>
<dbReference type="PROSITE" id="PS50977">
    <property type="entry name" value="HTH_TETR_2"/>
    <property type="match status" value="1"/>
</dbReference>
<proteinExistence type="predicted"/>
<evidence type="ECO:0000256" key="3">
    <source>
        <dbReference type="ARBA" id="ARBA00023163"/>
    </source>
</evidence>
<dbReference type="SUPFAM" id="SSF48498">
    <property type="entry name" value="Tetracyclin repressor-like, C-terminal domain"/>
    <property type="match status" value="1"/>
</dbReference>
<dbReference type="Pfam" id="PF00440">
    <property type="entry name" value="TetR_N"/>
    <property type="match status" value="1"/>
</dbReference>
<dbReference type="EMBL" id="CP045096">
    <property type="protein sequence ID" value="QFR01668.1"/>
    <property type="molecule type" value="Genomic_DNA"/>
</dbReference>
<keyword evidence="1" id="KW-0805">Transcription regulation</keyword>
<feature type="domain" description="HTH tetR-type" evidence="5">
    <location>
        <begin position="19"/>
        <end position="79"/>
    </location>
</feature>
<dbReference type="Gene3D" id="1.10.357.10">
    <property type="entry name" value="Tetracycline Repressor, domain 2"/>
    <property type="match status" value="1"/>
</dbReference>
<organism evidence="6 7">
    <name type="scientific">Streptomyces phaeolivaceus</name>
    <dbReference type="NCBI Taxonomy" id="2653200"/>
    <lineage>
        <taxon>Bacteria</taxon>
        <taxon>Bacillati</taxon>
        <taxon>Actinomycetota</taxon>
        <taxon>Actinomycetes</taxon>
        <taxon>Kitasatosporales</taxon>
        <taxon>Streptomycetaceae</taxon>
        <taxon>Streptomyces</taxon>
    </lineage>
</organism>
<accession>A0A5P8KGB0</accession>